<proteinExistence type="predicted"/>
<feature type="domain" description="PHD-type" evidence="7">
    <location>
        <begin position="436"/>
        <end position="481"/>
    </location>
</feature>
<gene>
    <name evidence="9" type="ORF">JCGZ_16029</name>
</gene>
<dbReference type="CDD" id="cd04301">
    <property type="entry name" value="NAT_SF"/>
    <property type="match status" value="1"/>
</dbReference>
<dbReference type="STRING" id="180498.A0A067KZL3"/>
<reference evidence="9 10" key="1">
    <citation type="journal article" date="2014" name="PLoS ONE">
        <title>Global Analysis of Gene Expression Profiles in Physic Nut (Jatropha curcas L.) Seedlings Exposed to Salt Stress.</title>
        <authorList>
            <person name="Zhang L."/>
            <person name="Zhang C."/>
            <person name="Wu P."/>
            <person name="Chen Y."/>
            <person name="Li M."/>
            <person name="Jiang H."/>
            <person name="Wu G."/>
        </authorList>
    </citation>
    <scope>NUCLEOTIDE SEQUENCE [LARGE SCALE GENOMIC DNA]</scope>
    <source>
        <strain evidence="10">cv. GZQX0401</strain>
        <tissue evidence="9">Young leaves</tissue>
    </source>
</reference>
<evidence type="ECO:0000313" key="9">
    <source>
        <dbReference type="EMBL" id="KDP41622.1"/>
    </source>
</evidence>
<dbReference type="SUPFAM" id="SSF55729">
    <property type="entry name" value="Acyl-CoA N-acyltransferases (Nat)"/>
    <property type="match status" value="1"/>
</dbReference>
<evidence type="ECO:0000256" key="5">
    <source>
        <dbReference type="ARBA" id="ARBA00023242"/>
    </source>
</evidence>
<dbReference type="InterPro" id="IPR056511">
    <property type="entry name" value="IDM1_C"/>
</dbReference>
<dbReference type="AlphaFoldDB" id="A0A067KZL3"/>
<sequence length="747" mass="85465">MFENHQEIEIRNNVLEASWRKGIVVDNRILIDGDSKQPPLELSSYSSRLRPLPPPVAFGIWDLPFGLHVDVNSRKAWREGVIFDYNYECKVRTVFLPDCGSEIKAEIENLRISQEWDRLTGTWKRRGSWPLLGLIEECDKDLPTGADIPAIAKQVWFAMFEKFLQCNYMSKPLCKELVCQFLNSDVVVDSVQKKASKGKESKPKSRKRKRKPESWIYVDPMELGGAEYCPNAITDYACVFANSQKPSEPLVLRMRKHLLYLGWKIERMKYKDSENIFRFRYTSPDGKKYLSLNQLSKDLGPRNSLEWNVGDYKLPKRSGKRVNFPTILSLLIENNVVAVGMKVHYSGGKNYDQSYGRITRDGIQCICCDNVFSLSEFEAHAGSTRHRPSEHIFLEDGRSLLDCKKKLGREGRQRITIKSSKRRKDQPFEDIQDGNDHICSICLDGGDLILCDKCPSAFHKDCIGLQVIPDGDWFCPLCCCKICSHYENENLQQDDGCIHSCHQCMRKFHLGCARDKGSIKLERKDNWYCSNKCEEISLALQKLIGQPILVGEGESEGEDNLSWILLKSSKNDTSDEMLLSDNNRVRLTRALEAMRECFEPVEDAYSGRDLMEDVIFGKESKLSRLNFQGFYTVILERDNEVITVANVRILGDKLAEVPLIATRFQYRRLGMCRILMDQLEKLLISLGVEHLVLPAASVTLDTWIGSFGFNVMTDNDRNEYLGYSFLDFQGTIMCQKSLRNSSSGSCV</sequence>
<dbReference type="PANTHER" id="PTHR46309">
    <property type="entry name" value="PHD FINGER PROTEIN 12"/>
    <property type="match status" value="1"/>
</dbReference>
<comment type="subcellular location">
    <subcellularLocation>
        <location evidence="1">Nucleus</location>
    </subcellularLocation>
</comment>
<dbReference type="Pfam" id="PF23209">
    <property type="entry name" value="IDM1_C"/>
    <property type="match status" value="1"/>
</dbReference>
<dbReference type="InterPro" id="IPR011011">
    <property type="entry name" value="Znf_FYVE_PHD"/>
</dbReference>
<evidence type="ECO:0000259" key="8">
    <source>
        <dbReference type="PROSITE" id="PS51186"/>
    </source>
</evidence>
<keyword evidence="3 6" id="KW-0863">Zinc-finger</keyword>
<dbReference type="KEGG" id="jcu:105631008"/>
<dbReference type="Pfam" id="PF16135">
    <property type="entry name" value="TDBD"/>
    <property type="match status" value="1"/>
</dbReference>
<dbReference type="SMART" id="SM00249">
    <property type="entry name" value="PHD"/>
    <property type="match status" value="2"/>
</dbReference>
<evidence type="ECO:0008006" key="11">
    <source>
        <dbReference type="Google" id="ProtNLM"/>
    </source>
</evidence>
<name>A0A067KZL3_JATCU</name>
<dbReference type="SUPFAM" id="SSF57903">
    <property type="entry name" value="FYVE/PHD zinc finger"/>
    <property type="match status" value="1"/>
</dbReference>
<dbReference type="OrthoDB" id="1903104at2759"/>
<dbReference type="Pfam" id="PF22970">
    <property type="entry name" value="DUF7028"/>
    <property type="match status" value="1"/>
</dbReference>
<dbReference type="PROSITE" id="PS50016">
    <property type="entry name" value="ZF_PHD_2"/>
    <property type="match status" value="1"/>
</dbReference>
<dbReference type="InterPro" id="IPR013083">
    <property type="entry name" value="Znf_RING/FYVE/PHD"/>
</dbReference>
<dbReference type="Gene3D" id="3.40.630.30">
    <property type="match status" value="1"/>
</dbReference>
<protein>
    <recommendedName>
        <fullName evidence="11">PHD-type domain-containing protein</fullName>
    </recommendedName>
</protein>
<evidence type="ECO:0000256" key="4">
    <source>
        <dbReference type="ARBA" id="ARBA00022833"/>
    </source>
</evidence>
<organism evidence="9 10">
    <name type="scientific">Jatropha curcas</name>
    <name type="common">Barbados nut</name>
    <dbReference type="NCBI Taxonomy" id="180498"/>
    <lineage>
        <taxon>Eukaryota</taxon>
        <taxon>Viridiplantae</taxon>
        <taxon>Streptophyta</taxon>
        <taxon>Embryophyta</taxon>
        <taxon>Tracheophyta</taxon>
        <taxon>Spermatophyta</taxon>
        <taxon>Magnoliopsida</taxon>
        <taxon>eudicotyledons</taxon>
        <taxon>Gunneridae</taxon>
        <taxon>Pentapetalae</taxon>
        <taxon>rosids</taxon>
        <taxon>fabids</taxon>
        <taxon>Malpighiales</taxon>
        <taxon>Euphorbiaceae</taxon>
        <taxon>Crotonoideae</taxon>
        <taxon>Jatropheae</taxon>
        <taxon>Jatropha</taxon>
    </lineage>
</organism>
<dbReference type="GO" id="GO:0003714">
    <property type="term" value="F:transcription corepressor activity"/>
    <property type="evidence" value="ECO:0007669"/>
    <property type="project" value="InterPro"/>
</dbReference>
<dbReference type="EMBL" id="KK914318">
    <property type="protein sequence ID" value="KDP41622.1"/>
    <property type="molecule type" value="Genomic_DNA"/>
</dbReference>
<feature type="domain" description="N-acetyltransferase" evidence="8">
    <location>
        <begin position="577"/>
        <end position="729"/>
    </location>
</feature>
<dbReference type="Gene3D" id="3.30.40.10">
    <property type="entry name" value="Zinc/RING finger domain, C3HC4 (zinc finger)"/>
    <property type="match status" value="1"/>
</dbReference>
<dbReference type="PROSITE" id="PS51186">
    <property type="entry name" value="GNAT"/>
    <property type="match status" value="1"/>
</dbReference>
<dbReference type="Pfam" id="PF00628">
    <property type="entry name" value="PHD"/>
    <property type="match status" value="1"/>
</dbReference>
<dbReference type="InterPro" id="IPR019786">
    <property type="entry name" value="Zinc_finger_PHD-type_CS"/>
</dbReference>
<dbReference type="GO" id="GO:0016747">
    <property type="term" value="F:acyltransferase activity, transferring groups other than amino-acyl groups"/>
    <property type="evidence" value="ECO:0007669"/>
    <property type="project" value="InterPro"/>
</dbReference>
<evidence type="ECO:0000256" key="2">
    <source>
        <dbReference type="ARBA" id="ARBA00022723"/>
    </source>
</evidence>
<dbReference type="InterPro" id="IPR042163">
    <property type="entry name" value="PHF12"/>
</dbReference>
<dbReference type="InterPro" id="IPR019787">
    <property type="entry name" value="Znf_PHD-finger"/>
</dbReference>
<evidence type="ECO:0000313" key="10">
    <source>
        <dbReference type="Proteomes" id="UP000027138"/>
    </source>
</evidence>
<keyword evidence="5" id="KW-0539">Nucleus</keyword>
<evidence type="ECO:0000256" key="6">
    <source>
        <dbReference type="PROSITE-ProRule" id="PRU00146"/>
    </source>
</evidence>
<dbReference type="InterPro" id="IPR054292">
    <property type="entry name" value="DUF7028"/>
</dbReference>
<dbReference type="InterPro" id="IPR001965">
    <property type="entry name" value="Znf_PHD"/>
</dbReference>
<evidence type="ECO:0000256" key="1">
    <source>
        <dbReference type="ARBA" id="ARBA00004123"/>
    </source>
</evidence>
<dbReference type="PROSITE" id="PS01359">
    <property type="entry name" value="ZF_PHD_1"/>
    <property type="match status" value="1"/>
</dbReference>
<dbReference type="InterPro" id="IPR016181">
    <property type="entry name" value="Acyl_CoA_acyltransferase"/>
</dbReference>
<dbReference type="GO" id="GO:0005634">
    <property type="term" value="C:nucleus"/>
    <property type="evidence" value="ECO:0007669"/>
    <property type="project" value="UniProtKB-SubCell"/>
</dbReference>
<accession>A0A067KZL3</accession>
<keyword evidence="10" id="KW-1185">Reference proteome</keyword>
<evidence type="ECO:0000256" key="3">
    <source>
        <dbReference type="ARBA" id="ARBA00022771"/>
    </source>
</evidence>
<dbReference type="Proteomes" id="UP000027138">
    <property type="component" value="Unassembled WGS sequence"/>
</dbReference>
<dbReference type="PANTHER" id="PTHR46309:SF12">
    <property type="entry name" value="GB|AAC80581.1"/>
    <property type="match status" value="1"/>
</dbReference>
<dbReference type="GO" id="GO:0006357">
    <property type="term" value="P:regulation of transcription by RNA polymerase II"/>
    <property type="evidence" value="ECO:0007669"/>
    <property type="project" value="TreeGrafter"/>
</dbReference>
<dbReference type="InterPro" id="IPR000182">
    <property type="entry name" value="GNAT_dom"/>
</dbReference>
<dbReference type="GO" id="GO:0008270">
    <property type="term" value="F:zinc ion binding"/>
    <property type="evidence" value="ECO:0007669"/>
    <property type="project" value="UniProtKB-KW"/>
</dbReference>
<dbReference type="InterPro" id="IPR032308">
    <property type="entry name" value="TDBD"/>
</dbReference>
<keyword evidence="2" id="KW-0479">Metal-binding</keyword>
<evidence type="ECO:0000259" key="7">
    <source>
        <dbReference type="PROSITE" id="PS50016"/>
    </source>
</evidence>
<keyword evidence="4" id="KW-0862">Zinc</keyword>